<evidence type="ECO:0000313" key="5">
    <source>
        <dbReference type="EMBL" id="KKO11355.1"/>
    </source>
</evidence>
<dbReference type="SMART" id="SM00861">
    <property type="entry name" value="Transket_pyr"/>
    <property type="match status" value="1"/>
</dbReference>
<keyword evidence="3" id="KW-0786">Thiamine pyrophosphate</keyword>
<reference evidence="5" key="1">
    <citation type="journal article" date="2015" name="Nature">
        <title>Complex archaea that bridge the gap between prokaryotes and eukaryotes.</title>
        <authorList>
            <person name="Spang A."/>
            <person name="Saw J.H."/>
            <person name="Jorgensen S.L."/>
            <person name="Zaremba-Niedzwiedzka K."/>
            <person name="Martijn J."/>
            <person name="Lind A.E."/>
            <person name="van Eijk R."/>
            <person name="Schleper C."/>
            <person name="Guy L."/>
            <person name="Ettema T.J."/>
        </authorList>
    </citation>
    <scope>NUCLEOTIDE SEQUENCE</scope>
</reference>
<dbReference type="NCBIfam" id="NF006667">
    <property type="entry name" value="PRK09212.1"/>
    <property type="match status" value="1"/>
</dbReference>
<dbReference type="InterPro" id="IPR029061">
    <property type="entry name" value="THDP-binding"/>
</dbReference>
<dbReference type="Pfam" id="PF02779">
    <property type="entry name" value="Transket_pyr"/>
    <property type="match status" value="1"/>
</dbReference>
<dbReference type="SUPFAM" id="SSF52922">
    <property type="entry name" value="TK C-terminal domain-like"/>
    <property type="match status" value="1"/>
</dbReference>
<evidence type="ECO:0000256" key="3">
    <source>
        <dbReference type="ARBA" id="ARBA00023052"/>
    </source>
</evidence>
<dbReference type="GO" id="GO:0016491">
    <property type="term" value="F:oxidoreductase activity"/>
    <property type="evidence" value="ECO:0007669"/>
    <property type="project" value="UniProtKB-KW"/>
</dbReference>
<protein>
    <recommendedName>
        <fullName evidence="4">Transketolase-like pyrimidine-binding domain-containing protein</fullName>
    </recommendedName>
</protein>
<dbReference type="Pfam" id="PF02780">
    <property type="entry name" value="Transketolase_C"/>
    <property type="match status" value="1"/>
</dbReference>
<name>A0A0F9W4V4_9ZZZZ</name>
<dbReference type="InterPro" id="IPR009014">
    <property type="entry name" value="Transketo_C/PFOR_II"/>
</dbReference>
<dbReference type="CDD" id="cd07036">
    <property type="entry name" value="TPP_PYR_E1-PDHc-beta_like"/>
    <property type="match status" value="1"/>
</dbReference>
<evidence type="ECO:0000256" key="2">
    <source>
        <dbReference type="ARBA" id="ARBA00023002"/>
    </source>
</evidence>
<dbReference type="FunFam" id="3.40.50.970:FF:000001">
    <property type="entry name" value="Pyruvate dehydrogenase E1 beta subunit"/>
    <property type="match status" value="1"/>
</dbReference>
<dbReference type="InterPro" id="IPR033248">
    <property type="entry name" value="Transketolase_C"/>
</dbReference>
<proteinExistence type="predicted"/>
<comment type="cofactor">
    <cofactor evidence="1">
        <name>thiamine diphosphate</name>
        <dbReference type="ChEBI" id="CHEBI:58937"/>
    </cofactor>
</comment>
<accession>A0A0F9W4V4</accession>
<keyword evidence="2" id="KW-0560">Oxidoreductase</keyword>
<evidence type="ECO:0000259" key="4">
    <source>
        <dbReference type="SMART" id="SM00861"/>
    </source>
</evidence>
<dbReference type="Gene3D" id="3.40.50.970">
    <property type="match status" value="1"/>
</dbReference>
<dbReference type="AlphaFoldDB" id="A0A0F9W4V4"/>
<dbReference type="EMBL" id="LAZR01000003">
    <property type="protein sequence ID" value="KKO11355.1"/>
    <property type="molecule type" value="Genomic_DNA"/>
</dbReference>
<dbReference type="InterPro" id="IPR005475">
    <property type="entry name" value="Transketolase-like_Pyr-bd"/>
</dbReference>
<organism evidence="5">
    <name type="scientific">marine sediment metagenome</name>
    <dbReference type="NCBI Taxonomy" id="412755"/>
    <lineage>
        <taxon>unclassified sequences</taxon>
        <taxon>metagenomes</taxon>
        <taxon>ecological metagenomes</taxon>
    </lineage>
</organism>
<dbReference type="PANTHER" id="PTHR43257:SF2">
    <property type="entry name" value="PYRUVATE DEHYDROGENASE E1 COMPONENT SUBUNIT BETA"/>
    <property type="match status" value="1"/>
</dbReference>
<sequence length="347" mass="37769">MPWTKVYLNVEEMADTLQKEGLRGISYHEAILEAQAQAMESDDRVFIMGEGVDDPGGIFGTTLGLAERFGKDRVMDIPVAENAMTGIAIGAATVGMKPVFVHMRNDFLPMCMDQLVNHAAKLCYMTGGRLHVPLVVRAIIGRGWGSAAQHAQAFHALFMHIPGLKVVMPSTPYDAKGLFLAALDDGNPVMFIEHRWTFNAVGYVPEEMYRVPLGEGIIRREGEDVTIVALSQQVYEAMKAAAILEADGISVEVVDPRTLKPLDEELILSSVSKTRRLVIADVAHRTGSVGAEIVCRIAETSADILVAPIRRVCFPDTPIPASPVLEEAFYPGADDIVEAVREIVKGS</sequence>
<dbReference type="SUPFAM" id="SSF52518">
    <property type="entry name" value="Thiamin diphosphate-binding fold (THDP-binding)"/>
    <property type="match status" value="1"/>
</dbReference>
<dbReference type="Gene3D" id="3.40.50.920">
    <property type="match status" value="1"/>
</dbReference>
<comment type="caution">
    <text evidence="5">The sequence shown here is derived from an EMBL/GenBank/DDBJ whole genome shotgun (WGS) entry which is preliminary data.</text>
</comment>
<feature type="domain" description="Transketolase-like pyrimidine-binding" evidence="4">
    <location>
        <begin position="25"/>
        <end position="200"/>
    </location>
</feature>
<gene>
    <name evidence="5" type="ORF">LCGC14_0018360</name>
</gene>
<dbReference type="PANTHER" id="PTHR43257">
    <property type="entry name" value="PYRUVATE DEHYDROGENASE E1 COMPONENT BETA SUBUNIT"/>
    <property type="match status" value="1"/>
</dbReference>
<dbReference type="FunFam" id="3.40.50.920:FF:000001">
    <property type="entry name" value="Pyruvate dehydrogenase E1 beta subunit"/>
    <property type="match status" value="1"/>
</dbReference>
<evidence type="ECO:0000256" key="1">
    <source>
        <dbReference type="ARBA" id="ARBA00001964"/>
    </source>
</evidence>